<name>A0AA39IGB6_9BILA</name>
<feature type="transmembrane region" description="Helical" evidence="1">
    <location>
        <begin position="95"/>
        <end position="119"/>
    </location>
</feature>
<evidence type="ECO:0000256" key="1">
    <source>
        <dbReference type="SAM" id="Phobius"/>
    </source>
</evidence>
<gene>
    <name evidence="2" type="ORF">QR680_007981</name>
</gene>
<keyword evidence="1" id="KW-1133">Transmembrane helix</keyword>
<evidence type="ECO:0000313" key="3">
    <source>
        <dbReference type="Proteomes" id="UP001175271"/>
    </source>
</evidence>
<dbReference type="EMBL" id="JAUCMV010000001">
    <property type="protein sequence ID" value="KAK0423120.1"/>
    <property type="molecule type" value="Genomic_DNA"/>
</dbReference>
<organism evidence="2 3">
    <name type="scientific">Steinernema hermaphroditum</name>
    <dbReference type="NCBI Taxonomy" id="289476"/>
    <lineage>
        <taxon>Eukaryota</taxon>
        <taxon>Metazoa</taxon>
        <taxon>Ecdysozoa</taxon>
        <taxon>Nematoda</taxon>
        <taxon>Chromadorea</taxon>
        <taxon>Rhabditida</taxon>
        <taxon>Tylenchina</taxon>
        <taxon>Panagrolaimomorpha</taxon>
        <taxon>Strongyloidoidea</taxon>
        <taxon>Steinernematidae</taxon>
        <taxon>Steinernema</taxon>
    </lineage>
</organism>
<feature type="transmembrane region" description="Helical" evidence="1">
    <location>
        <begin position="66"/>
        <end position="83"/>
    </location>
</feature>
<evidence type="ECO:0000313" key="2">
    <source>
        <dbReference type="EMBL" id="KAK0423120.1"/>
    </source>
</evidence>
<feature type="transmembrane region" description="Helical" evidence="1">
    <location>
        <begin position="41"/>
        <end position="60"/>
    </location>
</feature>
<sequence>MMPESPATPTLHSARSPDVHNPYALFKCCCRHVRIQEIIRPVGILSFIVFLAASIMLGIILQWATLLPLIIGAVVYGLLFQSVTKMANKTYVLTYVVYELFTVGMFLVLLTMIIMIVTAPPPKGEQLDTRGLFNIAIIYSIYIVLKLYFATVFIQFYRYMSFSESRLQQVYAQYVNGGIQINANEIFPPPPAFTPANIPADHPTRDPSYGYAIPYTNTTLTQVPNYSDAISMRKEPPPAASMA</sequence>
<accession>A0AA39IGB6</accession>
<proteinExistence type="predicted"/>
<keyword evidence="3" id="KW-1185">Reference proteome</keyword>
<protein>
    <submittedName>
        <fullName evidence="2">Uncharacterized protein</fullName>
    </submittedName>
</protein>
<comment type="caution">
    <text evidence="2">The sequence shown here is derived from an EMBL/GenBank/DDBJ whole genome shotgun (WGS) entry which is preliminary data.</text>
</comment>
<dbReference type="Proteomes" id="UP001175271">
    <property type="component" value="Unassembled WGS sequence"/>
</dbReference>
<reference evidence="2" key="1">
    <citation type="submission" date="2023-06" db="EMBL/GenBank/DDBJ databases">
        <title>Genomic analysis of the entomopathogenic nematode Steinernema hermaphroditum.</title>
        <authorList>
            <person name="Schwarz E.M."/>
            <person name="Heppert J.K."/>
            <person name="Baniya A."/>
            <person name="Schwartz H.T."/>
            <person name="Tan C.-H."/>
            <person name="Antoshechkin I."/>
            <person name="Sternberg P.W."/>
            <person name="Goodrich-Blair H."/>
            <person name="Dillman A.R."/>
        </authorList>
    </citation>
    <scope>NUCLEOTIDE SEQUENCE</scope>
    <source>
        <strain evidence="2">PS9179</strain>
        <tissue evidence="2">Whole animal</tissue>
    </source>
</reference>
<feature type="transmembrane region" description="Helical" evidence="1">
    <location>
        <begin position="131"/>
        <end position="157"/>
    </location>
</feature>
<dbReference type="AlphaFoldDB" id="A0AA39IGB6"/>
<keyword evidence="1" id="KW-0812">Transmembrane</keyword>
<keyword evidence="1" id="KW-0472">Membrane</keyword>